<comment type="caution">
    <text evidence="1">The sequence shown here is derived from an EMBL/GenBank/DDBJ whole genome shotgun (WGS) entry which is preliminary data.</text>
</comment>
<name>A0ABW0WBS8_STRNO</name>
<organism evidence="1 2">
    <name type="scientific">Streptomyces nogalater</name>
    <dbReference type="NCBI Taxonomy" id="38314"/>
    <lineage>
        <taxon>Bacteria</taxon>
        <taxon>Bacillati</taxon>
        <taxon>Actinomycetota</taxon>
        <taxon>Actinomycetes</taxon>
        <taxon>Kitasatosporales</taxon>
        <taxon>Streptomycetaceae</taxon>
        <taxon>Streptomyces</taxon>
    </lineage>
</organism>
<dbReference type="EMBL" id="JBHSOE010000002">
    <property type="protein sequence ID" value="MFC5654214.1"/>
    <property type="molecule type" value="Genomic_DNA"/>
</dbReference>
<gene>
    <name evidence="1" type="ORF">ACFP3J_01730</name>
</gene>
<sequence>MGGAHAATADQGRTCAKVSPYKTVGLHGVPMTPAQAYAAARGRPDSDD</sequence>
<evidence type="ECO:0000313" key="1">
    <source>
        <dbReference type="EMBL" id="MFC5654214.1"/>
    </source>
</evidence>
<accession>A0ABW0WBS8</accession>
<dbReference type="Proteomes" id="UP001596065">
    <property type="component" value="Unassembled WGS sequence"/>
</dbReference>
<dbReference type="RefSeq" id="WP_344351904.1">
    <property type="nucleotide sequence ID" value="NZ_BAAASM010000054.1"/>
</dbReference>
<proteinExistence type="predicted"/>
<protein>
    <submittedName>
        <fullName evidence="1">Uncharacterized protein</fullName>
    </submittedName>
</protein>
<reference evidence="2" key="1">
    <citation type="journal article" date="2019" name="Int. J. Syst. Evol. Microbiol.">
        <title>The Global Catalogue of Microorganisms (GCM) 10K type strain sequencing project: providing services to taxonomists for standard genome sequencing and annotation.</title>
        <authorList>
            <consortium name="The Broad Institute Genomics Platform"/>
            <consortium name="The Broad Institute Genome Sequencing Center for Infectious Disease"/>
            <person name="Wu L."/>
            <person name="Ma J."/>
        </authorList>
    </citation>
    <scope>NUCLEOTIDE SEQUENCE [LARGE SCALE GENOMIC DNA]</scope>
    <source>
        <strain evidence="2">KCTC 5701</strain>
    </source>
</reference>
<evidence type="ECO:0000313" key="2">
    <source>
        <dbReference type="Proteomes" id="UP001596065"/>
    </source>
</evidence>
<keyword evidence="2" id="KW-1185">Reference proteome</keyword>